<dbReference type="EMBL" id="JAGGKT010000003">
    <property type="protein sequence ID" value="MBP1931454.1"/>
    <property type="molecule type" value="Genomic_DNA"/>
</dbReference>
<dbReference type="InterPro" id="IPR020013">
    <property type="entry name" value="Flagellar_FlgE/F/G"/>
</dbReference>
<evidence type="ECO:0000256" key="1">
    <source>
        <dbReference type="ARBA" id="ARBA00009677"/>
    </source>
</evidence>
<feature type="domain" description="Flagellar basal body rod protein N-terminal" evidence="3">
    <location>
        <begin position="5"/>
        <end position="35"/>
    </location>
</feature>
<gene>
    <name evidence="6" type="ORF">J2Z37_001455</name>
</gene>
<feature type="domain" description="Flagellar hook protein FlgE/F/G-like D1" evidence="5">
    <location>
        <begin position="126"/>
        <end position="169"/>
    </location>
</feature>
<dbReference type="InterPro" id="IPR037925">
    <property type="entry name" value="FlgE/F/G-like"/>
</dbReference>
<evidence type="ECO:0000259" key="3">
    <source>
        <dbReference type="Pfam" id="PF00460"/>
    </source>
</evidence>
<name>A0ABS4GMH0_9BACL</name>
<comment type="similarity">
    <text evidence="1 2">Belongs to the flagella basal body rod proteins family.</text>
</comment>
<dbReference type="Pfam" id="PF06429">
    <property type="entry name" value="Flg_bbr_C"/>
    <property type="match status" value="1"/>
</dbReference>
<dbReference type="RefSeq" id="WP_209809555.1">
    <property type="nucleotide sequence ID" value="NZ_JAGGKT010000003.1"/>
</dbReference>
<sequence>MLRGIQSAVSGMVAQQRKQDALTQNLANLNTPGYKNDQAVMRAFPDMLLARIRDHQDLPQVMNAPSIPGQQQYLGVLQNGVYTQELIPDFSLGTLIETGNEYDVAIADQDLPPITVDGQAVKPAIFFAVQNEQGEVRYTRNGKFTVDASGQLTTSDGLLVLDSLGLPIEMDETGKLPLTDLGLVQVDNPHQLVREGNNTYRYTGANQPQLSAPADLTGFSLQQGFIEGSNVDPAKTMTEMMMTMRSFEAGQKVIQAYDRTLEQLNTIGKLG</sequence>
<dbReference type="PANTHER" id="PTHR30435:SF19">
    <property type="entry name" value="FLAGELLAR BASAL-BODY ROD PROTEIN FLGG"/>
    <property type="match status" value="1"/>
</dbReference>
<proteinExistence type="inferred from homology"/>
<keyword evidence="6" id="KW-0966">Cell projection</keyword>
<dbReference type="Proteomes" id="UP001519343">
    <property type="component" value="Unassembled WGS sequence"/>
</dbReference>
<dbReference type="NCBIfam" id="TIGR03506">
    <property type="entry name" value="FlgEFG_subfam"/>
    <property type="match status" value="1"/>
</dbReference>
<evidence type="ECO:0000256" key="2">
    <source>
        <dbReference type="RuleBase" id="RU362116"/>
    </source>
</evidence>
<reference evidence="6 7" key="1">
    <citation type="submission" date="2021-03" db="EMBL/GenBank/DDBJ databases">
        <title>Genomic Encyclopedia of Type Strains, Phase IV (KMG-IV): sequencing the most valuable type-strain genomes for metagenomic binning, comparative biology and taxonomic classification.</title>
        <authorList>
            <person name="Goeker M."/>
        </authorList>
    </citation>
    <scope>NUCLEOTIDE SEQUENCE [LARGE SCALE GENOMIC DNA]</scope>
    <source>
        <strain evidence="6 7">DSM 24738</strain>
    </source>
</reference>
<comment type="caution">
    <text evidence="6">The sequence shown here is derived from an EMBL/GenBank/DDBJ whole genome shotgun (WGS) entry which is preliminary data.</text>
</comment>
<evidence type="ECO:0000259" key="4">
    <source>
        <dbReference type="Pfam" id="PF06429"/>
    </source>
</evidence>
<keyword evidence="2" id="KW-0975">Bacterial flagellum</keyword>
<dbReference type="PANTHER" id="PTHR30435">
    <property type="entry name" value="FLAGELLAR PROTEIN"/>
    <property type="match status" value="1"/>
</dbReference>
<protein>
    <submittedName>
        <fullName evidence="6">Flagellar basal-body rod protein FlgG</fullName>
    </submittedName>
</protein>
<accession>A0ABS4GMH0</accession>
<dbReference type="InterPro" id="IPR001444">
    <property type="entry name" value="Flag_bb_rod_N"/>
</dbReference>
<dbReference type="Pfam" id="PF22692">
    <property type="entry name" value="LlgE_F_G_D1"/>
    <property type="match status" value="1"/>
</dbReference>
<organism evidence="6 7">
    <name type="scientific">Ammoniphilus resinae</name>
    <dbReference type="NCBI Taxonomy" id="861532"/>
    <lineage>
        <taxon>Bacteria</taxon>
        <taxon>Bacillati</taxon>
        <taxon>Bacillota</taxon>
        <taxon>Bacilli</taxon>
        <taxon>Bacillales</taxon>
        <taxon>Paenibacillaceae</taxon>
        <taxon>Aneurinibacillus group</taxon>
        <taxon>Ammoniphilus</taxon>
    </lineage>
</organism>
<evidence type="ECO:0000259" key="5">
    <source>
        <dbReference type="Pfam" id="PF22692"/>
    </source>
</evidence>
<dbReference type="InterPro" id="IPR053967">
    <property type="entry name" value="LlgE_F_G-like_D1"/>
</dbReference>
<dbReference type="InterPro" id="IPR010930">
    <property type="entry name" value="Flg_bb/hook_C_dom"/>
</dbReference>
<dbReference type="Pfam" id="PF00460">
    <property type="entry name" value="Flg_bb_rod"/>
    <property type="match status" value="1"/>
</dbReference>
<evidence type="ECO:0000313" key="7">
    <source>
        <dbReference type="Proteomes" id="UP001519343"/>
    </source>
</evidence>
<feature type="domain" description="Flagellar basal-body/hook protein C-terminal" evidence="4">
    <location>
        <begin position="222"/>
        <end position="266"/>
    </location>
</feature>
<comment type="subcellular location">
    <subcellularLocation>
        <location evidence="2">Bacterial flagellum basal body</location>
    </subcellularLocation>
</comment>
<evidence type="ECO:0000313" key="6">
    <source>
        <dbReference type="EMBL" id="MBP1931454.1"/>
    </source>
</evidence>
<keyword evidence="6" id="KW-0969">Cilium</keyword>
<keyword evidence="6" id="KW-0282">Flagellum</keyword>
<keyword evidence="7" id="KW-1185">Reference proteome</keyword>
<dbReference type="SUPFAM" id="SSF117143">
    <property type="entry name" value="Flagellar hook protein flgE"/>
    <property type="match status" value="1"/>
</dbReference>